<reference evidence="3" key="1">
    <citation type="submission" date="2017-09" db="EMBL/GenBank/DDBJ databases">
        <title>Depth-based differentiation of microbial function through sediment-hosted aquifers and enrichment of novel symbionts in the deep terrestrial subsurface.</title>
        <authorList>
            <person name="Probst A.J."/>
            <person name="Ladd B."/>
            <person name="Jarett J.K."/>
            <person name="Geller-Mcgrath D.E."/>
            <person name="Sieber C.M.K."/>
            <person name="Emerson J.B."/>
            <person name="Anantharaman K."/>
            <person name="Thomas B.C."/>
            <person name="Malmstrom R."/>
            <person name="Stieglmeier M."/>
            <person name="Klingl A."/>
            <person name="Woyke T."/>
            <person name="Ryan C.M."/>
            <person name="Banfield J.F."/>
        </authorList>
    </citation>
    <scope>NUCLEOTIDE SEQUENCE [LARGE SCALE GENOMIC DNA]</scope>
</reference>
<gene>
    <name evidence="2" type="ORF">COU96_00805</name>
</gene>
<feature type="domain" description="DUF5678" evidence="1">
    <location>
        <begin position="8"/>
        <end position="51"/>
    </location>
</feature>
<evidence type="ECO:0000313" key="3">
    <source>
        <dbReference type="Proteomes" id="UP000229500"/>
    </source>
</evidence>
<name>A0A2M8L5Y5_9BACT</name>
<sequence length="60" mass="6627">MIDLSKVLVKYKNGWLAFSSNWRLVATGENLKEALAKAKRKGFKNPSLLKAAPVKNLLVG</sequence>
<proteinExistence type="predicted"/>
<dbReference type="InterPro" id="IPR043734">
    <property type="entry name" value="DUF5678"/>
</dbReference>
<accession>A0A2M8L5Y5</accession>
<dbReference type="EMBL" id="PFEL01000039">
    <property type="protein sequence ID" value="PJE69243.1"/>
    <property type="molecule type" value="Genomic_DNA"/>
</dbReference>
<organism evidence="2 3">
    <name type="scientific">Candidatus Shapirobacteria bacterium CG10_big_fil_rev_8_21_14_0_10_38_14</name>
    <dbReference type="NCBI Taxonomy" id="1974483"/>
    <lineage>
        <taxon>Bacteria</taxon>
        <taxon>Candidatus Shapironibacteriota</taxon>
    </lineage>
</organism>
<evidence type="ECO:0000259" key="1">
    <source>
        <dbReference type="Pfam" id="PF18929"/>
    </source>
</evidence>
<evidence type="ECO:0000313" key="2">
    <source>
        <dbReference type="EMBL" id="PJE69243.1"/>
    </source>
</evidence>
<protein>
    <recommendedName>
        <fullName evidence="1">DUF5678 domain-containing protein</fullName>
    </recommendedName>
</protein>
<comment type="caution">
    <text evidence="2">The sequence shown here is derived from an EMBL/GenBank/DDBJ whole genome shotgun (WGS) entry which is preliminary data.</text>
</comment>
<dbReference type="AlphaFoldDB" id="A0A2M8L5Y5"/>
<dbReference type="Pfam" id="PF18929">
    <property type="entry name" value="DUF5678"/>
    <property type="match status" value="1"/>
</dbReference>
<dbReference type="Proteomes" id="UP000229500">
    <property type="component" value="Unassembled WGS sequence"/>
</dbReference>